<organism evidence="3 4">
    <name type="scientific">Triparma retinervis</name>
    <dbReference type="NCBI Taxonomy" id="2557542"/>
    <lineage>
        <taxon>Eukaryota</taxon>
        <taxon>Sar</taxon>
        <taxon>Stramenopiles</taxon>
        <taxon>Ochrophyta</taxon>
        <taxon>Bolidophyceae</taxon>
        <taxon>Parmales</taxon>
        <taxon>Triparmaceae</taxon>
        <taxon>Triparma</taxon>
    </lineage>
</organism>
<dbReference type="EMBL" id="BRXZ01008044">
    <property type="protein sequence ID" value="GMI20412.1"/>
    <property type="molecule type" value="Genomic_DNA"/>
</dbReference>
<dbReference type="OrthoDB" id="270720at2759"/>
<name>A0A9W7L234_9STRA</name>
<keyword evidence="4" id="KW-1185">Reference proteome</keyword>
<dbReference type="PANTHER" id="PTHR43215">
    <property type="entry name" value="RADIAL SPOKE HEAD 1 HOMOLOG"/>
    <property type="match status" value="1"/>
</dbReference>
<gene>
    <name evidence="3" type="ORF">TrRE_jg10555</name>
</gene>
<dbReference type="SUPFAM" id="SSF82185">
    <property type="entry name" value="Histone H3 K4-specific methyltransferase SET7/9 N-terminal domain"/>
    <property type="match status" value="3"/>
</dbReference>
<evidence type="ECO:0000256" key="2">
    <source>
        <dbReference type="SAM" id="MobiDB-lite"/>
    </source>
</evidence>
<comment type="caution">
    <text evidence="3">The sequence shown here is derived from an EMBL/GenBank/DDBJ whole genome shotgun (WGS) entry which is preliminary data.</text>
</comment>
<dbReference type="Gene3D" id="2.20.110.10">
    <property type="entry name" value="Histone H3 K4-specific methyltransferase SET7/9 N-terminal domain"/>
    <property type="match status" value="3"/>
</dbReference>
<dbReference type="AlphaFoldDB" id="A0A9W7L234"/>
<dbReference type="SMART" id="SM00698">
    <property type="entry name" value="MORN"/>
    <property type="match status" value="6"/>
</dbReference>
<proteinExistence type="predicted"/>
<evidence type="ECO:0000313" key="4">
    <source>
        <dbReference type="Proteomes" id="UP001165082"/>
    </source>
</evidence>
<dbReference type="InterPro" id="IPR003409">
    <property type="entry name" value="MORN"/>
</dbReference>
<accession>A0A9W7L234</accession>
<dbReference type="Proteomes" id="UP001165082">
    <property type="component" value="Unassembled WGS sequence"/>
</dbReference>
<protein>
    <submittedName>
        <fullName evidence="3">Uncharacterized protein</fullName>
    </submittedName>
</protein>
<keyword evidence="1" id="KW-0677">Repeat</keyword>
<feature type="non-terminal residue" evidence="3">
    <location>
        <position position="1"/>
    </location>
</feature>
<dbReference type="PANTHER" id="PTHR43215:SF14">
    <property type="entry name" value="RADIAL SPOKE HEAD 1 HOMOLOG"/>
    <property type="match status" value="1"/>
</dbReference>
<feature type="region of interest" description="Disordered" evidence="2">
    <location>
        <begin position="128"/>
        <end position="163"/>
    </location>
</feature>
<dbReference type="Pfam" id="PF02493">
    <property type="entry name" value="MORN"/>
    <property type="match status" value="6"/>
</dbReference>
<sequence length="665" mass="76474">DPDGCLMEFLRDSSGVDLIWPSQMQSACNPKPFSYYVVKKFVTEGYDAQEDDHYTGDLRVMMKDVPMKTENEKYMVKMEDVRAWVLSGVVEEDSYVTKYTKKVAKLAKAMEILTKRIKTTANHPVFDDKGNEVLGSTADKEREDRYLEMSREREKVEEEHDKTKHELEVAMSQRIASKCELVRGNVDEASGRCTWKVIFNGINKERFENLVAHKTDWNGIRLAIGRGDREPYTGRGVIPDGSKPFVPDLREFLVNMHGVKVTRLEDGFGTYQELDRQSTNIRGKRFQYYHGTFREGQKQGYGIWYTDEGIYSGQVHNNQPEGKGRMDYANGDNLTGEFKVRKDHKNSLLGENPYARGEPNGMCTRTFADGSFYSGEMYDGCVTGTGTYINAMGERYDGSFRKGYFHGQGRFISVVGEVMEGTFVDGLLHGYGSYVNSRNDKYEGAFDRGEKHGKGMETFSSGNRFIGFFQDGLRLWHGETYYGNVKEMTGERGEVMLQMLRKEIERKKSKVFRQQRHLSKKNMYYAKEYEENDDLDEGILEGSTAYRKSTIENKINNNKKVVMSPRTIDEADMTPGLQFVDAQKMKKRVPRLFLESLEIDGKVQSEMGENPKHTVLAKLMQSDFEEMEERRRFINLDRKKQDIERILEKMYKAMSGEGGEEEGGK</sequence>
<evidence type="ECO:0000256" key="1">
    <source>
        <dbReference type="ARBA" id="ARBA00022737"/>
    </source>
</evidence>
<reference evidence="3" key="1">
    <citation type="submission" date="2022-07" db="EMBL/GenBank/DDBJ databases">
        <title>Genome analysis of Parmales, a sister group of diatoms, reveals the evolutionary specialization of diatoms from phago-mixotrophs to photoautotrophs.</title>
        <authorList>
            <person name="Ban H."/>
            <person name="Sato S."/>
            <person name="Yoshikawa S."/>
            <person name="Kazumasa Y."/>
            <person name="Nakamura Y."/>
            <person name="Ichinomiya M."/>
            <person name="Saitoh K."/>
            <person name="Sato N."/>
            <person name="Blanc-Mathieu R."/>
            <person name="Endo H."/>
            <person name="Kuwata A."/>
            <person name="Ogata H."/>
        </authorList>
    </citation>
    <scope>NUCLEOTIDE SEQUENCE</scope>
</reference>
<feature type="compositionally biased region" description="Basic and acidic residues" evidence="2">
    <location>
        <begin position="138"/>
        <end position="163"/>
    </location>
</feature>
<evidence type="ECO:0000313" key="3">
    <source>
        <dbReference type="EMBL" id="GMI20412.1"/>
    </source>
</evidence>